<evidence type="ECO:0000313" key="1">
    <source>
        <dbReference type="EMBL" id="KGQ71395.1"/>
    </source>
</evidence>
<accession>A0A0A3AWB5</accession>
<keyword evidence="2" id="KW-1185">Reference proteome</keyword>
<dbReference type="AlphaFoldDB" id="A0A0A3AWB5"/>
<dbReference type="InterPro" id="IPR017167">
    <property type="entry name" value="UCP037291_glutaredoxin-rel"/>
</dbReference>
<reference evidence="1 2" key="1">
    <citation type="submission" date="2014-11" db="EMBL/GenBank/DDBJ databases">
        <title>Draft genome sequence of Chelonobacter oris 1662T, associated with respiratory disease in Hermann's Tortoises.</title>
        <authorList>
            <person name="Kudirkiene E."/>
            <person name="Hansen M.J."/>
            <person name="Bojesen A.M."/>
        </authorList>
    </citation>
    <scope>NUCLEOTIDE SEQUENCE [LARGE SCALE GENOMIC DNA]</scope>
    <source>
        <strain evidence="1 2">1662</strain>
    </source>
</reference>
<organism evidence="1 2">
    <name type="scientific">Chelonobacter oris</name>
    <dbReference type="NCBI Taxonomy" id="505317"/>
    <lineage>
        <taxon>Bacteria</taxon>
        <taxon>Pseudomonadati</taxon>
        <taxon>Pseudomonadota</taxon>
        <taxon>Gammaproteobacteria</taxon>
        <taxon>Pasteurellales</taxon>
        <taxon>Pasteurellaceae</taxon>
        <taxon>Chelonobacter</taxon>
    </lineage>
</organism>
<dbReference type="STRING" id="505317.OA57_00970"/>
<evidence type="ECO:0008006" key="3">
    <source>
        <dbReference type="Google" id="ProtNLM"/>
    </source>
</evidence>
<dbReference type="EMBL" id="JSUM01000002">
    <property type="protein sequence ID" value="KGQ71395.1"/>
    <property type="molecule type" value="Genomic_DNA"/>
</dbReference>
<sequence>MTKPVLFFAQTCPDTAPFVAELQALNVEYQAVEVLENLVNFKRFLKLRDNHPAFNNAKTNGYIGIPALVLADDGVILDISTLQTEFGKS</sequence>
<dbReference type="RefSeq" id="WP_034612263.1">
    <property type="nucleotide sequence ID" value="NZ_JSUM01000002.1"/>
</dbReference>
<dbReference type="InterPro" id="IPR036249">
    <property type="entry name" value="Thioredoxin-like_sf"/>
</dbReference>
<gene>
    <name evidence="1" type="ORF">OA57_00970</name>
</gene>
<dbReference type="Proteomes" id="UP000030380">
    <property type="component" value="Unassembled WGS sequence"/>
</dbReference>
<comment type="caution">
    <text evidence="1">The sequence shown here is derived from an EMBL/GenBank/DDBJ whole genome shotgun (WGS) entry which is preliminary data.</text>
</comment>
<proteinExistence type="predicted"/>
<dbReference type="OrthoDB" id="5679012at2"/>
<dbReference type="PIRSF" id="PIRSF037291">
    <property type="entry name" value="UCP037291_gluthr"/>
    <property type="match status" value="1"/>
</dbReference>
<evidence type="ECO:0000313" key="2">
    <source>
        <dbReference type="Proteomes" id="UP000030380"/>
    </source>
</evidence>
<protein>
    <recommendedName>
        <fullName evidence="3">Glutaredoxin-related protein</fullName>
    </recommendedName>
</protein>
<dbReference type="SUPFAM" id="SSF52833">
    <property type="entry name" value="Thioredoxin-like"/>
    <property type="match status" value="1"/>
</dbReference>
<name>A0A0A3AWB5_9PAST</name>